<dbReference type="Pfam" id="PF00097">
    <property type="entry name" value="zf-C3HC4"/>
    <property type="match status" value="1"/>
</dbReference>
<accession>A0AAQ4EC49</accession>
<dbReference type="EMBL" id="JARKHS020018639">
    <property type="protein sequence ID" value="KAK8772230.1"/>
    <property type="molecule type" value="Genomic_DNA"/>
</dbReference>
<keyword evidence="2 4" id="KW-0863">Zinc-finger</keyword>
<keyword evidence="3" id="KW-0862">Zinc</keyword>
<dbReference type="PROSITE" id="PS50089">
    <property type="entry name" value="ZF_RING_2"/>
    <property type="match status" value="1"/>
</dbReference>
<feature type="domain" description="RING-type" evidence="5">
    <location>
        <begin position="83"/>
        <end position="121"/>
    </location>
</feature>
<protein>
    <recommendedName>
        <fullName evidence="5">RING-type domain-containing protein</fullName>
    </recommendedName>
</protein>
<dbReference type="InterPro" id="IPR013083">
    <property type="entry name" value="Znf_RING/FYVE/PHD"/>
</dbReference>
<evidence type="ECO:0000256" key="1">
    <source>
        <dbReference type="ARBA" id="ARBA00022723"/>
    </source>
</evidence>
<evidence type="ECO:0000259" key="5">
    <source>
        <dbReference type="PROSITE" id="PS50089"/>
    </source>
</evidence>
<evidence type="ECO:0000313" key="6">
    <source>
        <dbReference type="EMBL" id="KAK8772230.1"/>
    </source>
</evidence>
<comment type="caution">
    <text evidence="6">The sequence shown here is derived from an EMBL/GenBank/DDBJ whole genome shotgun (WGS) entry which is preliminary data.</text>
</comment>
<gene>
    <name evidence="6" type="ORF">V5799_024526</name>
</gene>
<evidence type="ECO:0000313" key="7">
    <source>
        <dbReference type="Proteomes" id="UP001321473"/>
    </source>
</evidence>
<dbReference type="InterPro" id="IPR017907">
    <property type="entry name" value="Znf_RING_CS"/>
</dbReference>
<evidence type="ECO:0000256" key="3">
    <source>
        <dbReference type="ARBA" id="ARBA00022833"/>
    </source>
</evidence>
<dbReference type="Gene3D" id="3.30.40.10">
    <property type="entry name" value="Zinc/RING finger domain, C3HC4 (zinc finger)"/>
    <property type="match status" value="1"/>
</dbReference>
<dbReference type="Proteomes" id="UP001321473">
    <property type="component" value="Unassembled WGS sequence"/>
</dbReference>
<dbReference type="AlphaFoldDB" id="A0AAQ4EC49"/>
<keyword evidence="7" id="KW-1185">Reference proteome</keyword>
<dbReference type="InterPro" id="IPR018957">
    <property type="entry name" value="Znf_C3HC4_RING-type"/>
</dbReference>
<organism evidence="6 7">
    <name type="scientific">Amblyomma americanum</name>
    <name type="common">Lone star tick</name>
    <dbReference type="NCBI Taxonomy" id="6943"/>
    <lineage>
        <taxon>Eukaryota</taxon>
        <taxon>Metazoa</taxon>
        <taxon>Ecdysozoa</taxon>
        <taxon>Arthropoda</taxon>
        <taxon>Chelicerata</taxon>
        <taxon>Arachnida</taxon>
        <taxon>Acari</taxon>
        <taxon>Parasitiformes</taxon>
        <taxon>Ixodida</taxon>
        <taxon>Ixodoidea</taxon>
        <taxon>Ixodidae</taxon>
        <taxon>Amblyomminae</taxon>
        <taxon>Amblyomma</taxon>
    </lineage>
</organism>
<evidence type="ECO:0000256" key="4">
    <source>
        <dbReference type="PROSITE-ProRule" id="PRU00175"/>
    </source>
</evidence>
<sequence length="163" mass="18664">MKHEHVYCAEATERTVKKEREDTVYKRLHSKDGEDYCADSKSGNGGSGEMPSEFTQYVLVGFCVELDWRPLTFRKPIPEFRVCGACGLVRKKTAILSCMHVLCENCYDQSARDEARVCPIDGNRSEERDVELREVDSAELLDREVKCWNEERSSIVQSCSAER</sequence>
<dbReference type="SUPFAM" id="SSF57850">
    <property type="entry name" value="RING/U-box"/>
    <property type="match status" value="1"/>
</dbReference>
<dbReference type="InterPro" id="IPR001841">
    <property type="entry name" value="Znf_RING"/>
</dbReference>
<evidence type="ECO:0000256" key="2">
    <source>
        <dbReference type="ARBA" id="ARBA00022771"/>
    </source>
</evidence>
<keyword evidence="1" id="KW-0479">Metal-binding</keyword>
<dbReference type="PROSITE" id="PS00518">
    <property type="entry name" value="ZF_RING_1"/>
    <property type="match status" value="1"/>
</dbReference>
<name>A0AAQ4EC49_AMBAM</name>
<proteinExistence type="predicted"/>
<dbReference type="CDD" id="cd16449">
    <property type="entry name" value="RING-HC"/>
    <property type="match status" value="1"/>
</dbReference>
<reference evidence="6 7" key="1">
    <citation type="journal article" date="2023" name="Arcadia Sci">
        <title>De novo assembly of a long-read Amblyomma americanum tick genome.</title>
        <authorList>
            <person name="Chou S."/>
            <person name="Poskanzer K.E."/>
            <person name="Rollins M."/>
            <person name="Thuy-Boun P.S."/>
        </authorList>
    </citation>
    <scope>NUCLEOTIDE SEQUENCE [LARGE SCALE GENOMIC DNA]</scope>
    <source>
        <strain evidence="6">F_SG_1</strain>
        <tissue evidence="6">Salivary glands</tissue>
    </source>
</reference>
<dbReference type="GO" id="GO:0008270">
    <property type="term" value="F:zinc ion binding"/>
    <property type="evidence" value="ECO:0007669"/>
    <property type="project" value="UniProtKB-KW"/>
</dbReference>